<keyword evidence="2" id="KW-1185">Reference proteome</keyword>
<reference evidence="2" key="1">
    <citation type="submission" date="2017-04" db="EMBL/GenBank/DDBJ databases">
        <title>Plasmodium gonderi genome.</title>
        <authorList>
            <person name="Arisue N."/>
            <person name="Honma H."/>
            <person name="Kawai S."/>
            <person name="Tougan T."/>
            <person name="Tanabe K."/>
            <person name="Horii T."/>
        </authorList>
    </citation>
    <scope>NUCLEOTIDE SEQUENCE [LARGE SCALE GENOMIC DNA]</scope>
    <source>
        <strain evidence="2">ATCC 30045</strain>
    </source>
</reference>
<comment type="caution">
    <text evidence="1">The sequence shown here is derived from an EMBL/GenBank/DDBJ whole genome shotgun (WGS) entry which is preliminary data.</text>
</comment>
<dbReference type="OrthoDB" id="10624867at2759"/>
<protein>
    <submittedName>
        <fullName evidence="1">Variable surface protein</fullName>
    </submittedName>
</protein>
<proteinExistence type="predicted"/>
<sequence length="277" mass="33099">MTKDIYKYLEEFPLWENIMNNGEITKEPIKNTECNDIREDIPIKFRSDIDNICKKVDSYTRYLSIYHTSSSWNSKSCCIYLYYWLYIYYDNEDYVDEVKELYNKLINVFYDSIGLGCKFHKENTFTYIEILNLKDIYDMNTKLNKISEKTEVSNKECECAKECANKYMGYKDTCKYNTFPFFCNALEVFREKYNKKLSSINCDNGTPKILPSLQTNNIVTFTLIPIFTPYGPCIRHELMRKRKKYDSIDNESNITKLCETSTYDFKNNKYLILYNTH</sequence>
<dbReference type="AlphaFoldDB" id="A0A1Y1JPJ1"/>
<evidence type="ECO:0000313" key="1">
    <source>
        <dbReference type="EMBL" id="GAW84536.1"/>
    </source>
</evidence>
<accession>A0A1Y1JPJ1</accession>
<dbReference type="RefSeq" id="XP_028547125.1">
    <property type="nucleotide sequence ID" value="XM_028691324.1"/>
</dbReference>
<dbReference type="OMA" id="CNDIRED"/>
<gene>
    <name evidence="1" type="ORF">PGO_003510</name>
</gene>
<evidence type="ECO:0000313" key="2">
    <source>
        <dbReference type="Proteomes" id="UP000195521"/>
    </source>
</evidence>
<dbReference type="EMBL" id="BDQF01000402">
    <property type="protein sequence ID" value="GAW84536.1"/>
    <property type="molecule type" value="Genomic_DNA"/>
</dbReference>
<dbReference type="GeneID" id="39745344"/>
<name>A0A1Y1JPJ1_PLAGO</name>
<dbReference type="Proteomes" id="UP000195521">
    <property type="component" value="Unassembled WGS sequence"/>
</dbReference>
<organism evidence="1 2">
    <name type="scientific">Plasmodium gonderi</name>
    <dbReference type="NCBI Taxonomy" id="77519"/>
    <lineage>
        <taxon>Eukaryota</taxon>
        <taxon>Sar</taxon>
        <taxon>Alveolata</taxon>
        <taxon>Apicomplexa</taxon>
        <taxon>Aconoidasida</taxon>
        <taxon>Haemosporida</taxon>
        <taxon>Plasmodiidae</taxon>
        <taxon>Plasmodium</taxon>
        <taxon>Plasmodium (Plasmodium)</taxon>
    </lineage>
</organism>